<dbReference type="EMBL" id="CAJIMS010000001">
    <property type="protein sequence ID" value="CAD7798855.1"/>
    <property type="molecule type" value="Genomic_DNA"/>
</dbReference>
<dbReference type="InterPro" id="IPR036116">
    <property type="entry name" value="FN3_sf"/>
</dbReference>
<dbReference type="CDD" id="cd00063">
    <property type="entry name" value="FN3"/>
    <property type="match status" value="1"/>
</dbReference>
<feature type="signal peptide" evidence="2">
    <location>
        <begin position="1"/>
        <end position="20"/>
    </location>
</feature>
<gene>
    <name evidence="4" type="ORF">CHRY9390_00396</name>
</gene>
<comment type="caution">
    <text evidence="4">The sequence shown here is derived from an EMBL/GenBank/DDBJ whole genome shotgun (WGS) entry which is preliminary data.</text>
</comment>
<reference evidence="4" key="1">
    <citation type="submission" date="2020-12" db="EMBL/GenBank/DDBJ databases">
        <authorList>
            <person name="Rodrigo-Torres L."/>
            <person name="Arahal R. D."/>
            <person name="Lucena T."/>
        </authorList>
    </citation>
    <scope>NUCLEOTIDE SEQUENCE</scope>
    <source>
        <strain evidence="4">CECT 9390</strain>
    </source>
</reference>
<protein>
    <recommendedName>
        <fullName evidence="3">Fibronectin type-III domain-containing protein</fullName>
    </recommendedName>
</protein>
<dbReference type="InterPro" id="IPR003961">
    <property type="entry name" value="FN3_dom"/>
</dbReference>
<name>A0A9N8QQW9_9FLAO</name>
<evidence type="ECO:0000256" key="1">
    <source>
        <dbReference type="ARBA" id="ARBA00022729"/>
    </source>
</evidence>
<accession>A0A9N8QQW9</accession>
<proteinExistence type="predicted"/>
<dbReference type="Pfam" id="PF20009">
    <property type="entry name" value="GEVED"/>
    <property type="match status" value="1"/>
</dbReference>
<dbReference type="AlphaFoldDB" id="A0A9N8QQW9"/>
<evidence type="ECO:0000256" key="2">
    <source>
        <dbReference type="SAM" id="SignalP"/>
    </source>
</evidence>
<dbReference type="InterPro" id="IPR013783">
    <property type="entry name" value="Ig-like_fold"/>
</dbReference>
<dbReference type="SUPFAM" id="SSF49265">
    <property type="entry name" value="Fibronectin type III"/>
    <property type="match status" value="1"/>
</dbReference>
<evidence type="ECO:0000313" key="5">
    <source>
        <dbReference type="Proteomes" id="UP000662618"/>
    </source>
</evidence>
<sequence length="362" mass="39361">MIKKLLFLFLILSGINNYYATINTGKNDEFFCDTLAPTNVQVGNITLSSATVSWTLDPNTPNYILRYRPVGLFSWLSTSLQTNSLGSYTLTGLMPCTSYEVQVSKVCNGAGSFSASVVFTTALDYCTSASVDSNVTYISSVTVTPVVFSQMVSNSGTSNYTDYRPDPNRKVYLLLGSANNMISVSKSWFGTPGNVSVRAWIDFNADGIFSATELVLSSTSNSSPTAAAMFAVPPFAFQTGTNCAVSMRVIISEASTSPVCGTFTYGEVEDYGVYLLQNSNLSTNETAKRNEINIYPNPVSDVLNISGLSEENDFEIYNAIGQKVSSGKISDRKVNVSQLLKGVYFIQINDKGKLDKIKFIKK</sequence>
<feature type="chain" id="PRO_5040140257" description="Fibronectin type-III domain-containing protein" evidence="2">
    <location>
        <begin position="21"/>
        <end position="362"/>
    </location>
</feature>
<keyword evidence="5" id="KW-1185">Reference proteome</keyword>
<dbReference type="NCBIfam" id="TIGR04183">
    <property type="entry name" value="Por_Secre_tail"/>
    <property type="match status" value="1"/>
</dbReference>
<dbReference type="Pfam" id="PF00041">
    <property type="entry name" value="fn3"/>
    <property type="match status" value="1"/>
</dbReference>
<dbReference type="Proteomes" id="UP000662618">
    <property type="component" value="Unassembled WGS sequence"/>
</dbReference>
<dbReference type="InterPro" id="IPR045474">
    <property type="entry name" value="GEVED"/>
</dbReference>
<evidence type="ECO:0000259" key="3">
    <source>
        <dbReference type="PROSITE" id="PS50853"/>
    </source>
</evidence>
<organism evidence="4 5">
    <name type="scientific">Chryseobacterium aquaeductus</name>
    <dbReference type="NCBI Taxonomy" id="2675056"/>
    <lineage>
        <taxon>Bacteria</taxon>
        <taxon>Pseudomonadati</taxon>
        <taxon>Bacteroidota</taxon>
        <taxon>Flavobacteriia</taxon>
        <taxon>Flavobacteriales</taxon>
        <taxon>Weeksellaceae</taxon>
        <taxon>Chryseobacterium group</taxon>
        <taxon>Chryseobacterium</taxon>
    </lineage>
</organism>
<evidence type="ECO:0000313" key="4">
    <source>
        <dbReference type="EMBL" id="CAD7798855.1"/>
    </source>
</evidence>
<dbReference type="PROSITE" id="PS50853">
    <property type="entry name" value="FN3"/>
    <property type="match status" value="1"/>
</dbReference>
<dbReference type="InterPro" id="IPR026444">
    <property type="entry name" value="Secre_tail"/>
</dbReference>
<keyword evidence="1 2" id="KW-0732">Signal</keyword>
<dbReference type="RefSeq" id="WP_162086935.1">
    <property type="nucleotide sequence ID" value="NZ_CAJIMS010000001.1"/>
</dbReference>
<feature type="domain" description="Fibronectin type-III" evidence="3">
    <location>
        <begin position="36"/>
        <end position="124"/>
    </location>
</feature>
<dbReference type="Pfam" id="PF18962">
    <property type="entry name" value="Por_Secre_tail"/>
    <property type="match status" value="1"/>
</dbReference>
<dbReference type="SMART" id="SM00060">
    <property type="entry name" value="FN3"/>
    <property type="match status" value="1"/>
</dbReference>
<dbReference type="Gene3D" id="2.60.40.10">
    <property type="entry name" value="Immunoglobulins"/>
    <property type="match status" value="1"/>
</dbReference>